<dbReference type="EC" id="1.1.1.1" evidence="3"/>
<evidence type="ECO:0000313" key="10">
    <source>
        <dbReference type="Proteomes" id="UP000831607"/>
    </source>
</evidence>
<feature type="domain" description="Enoyl reductase (ER)" evidence="8">
    <location>
        <begin position="8"/>
        <end position="350"/>
    </location>
</feature>
<dbReference type="InterPro" id="IPR013149">
    <property type="entry name" value="ADH-like_C"/>
</dbReference>
<evidence type="ECO:0000256" key="3">
    <source>
        <dbReference type="ARBA" id="ARBA00013190"/>
    </source>
</evidence>
<sequence>MKCYCITKFSQPLELIERETPQPEGTEVLLKTRAAGVCHSDLHIWEGGYDLGHGKRLSLQERGIKLPLTMGHETVGTPVAMGAQANGVEPGRNYLVFPWIGCGQCDVCQSGQENYCATPRSLGIYTHGGYADHILVPHSRYLLDIGDLNPAEIAPHACSGLTTYSAINKIDPAIHTKHPIFIVGAGGLGLMAIEILRAMGGHGAIVVDIDPAKLQAAKNAGALAVVNGNDPDAAQQVMAANGGKQLHAVIDLVGSPSSTQLGFNVLTKGGTLVIVGLFGGAAPWPLAFIPMRALRIQGSYTGSLNELKSLLELVKAGKINSIPVTTHPLAEASDVLARLHEGKVIGRAVLVD</sequence>
<keyword evidence="6" id="KW-0560">Oxidoreductase</keyword>
<dbReference type="EMBL" id="CP063982">
    <property type="protein sequence ID" value="UOD49578.1"/>
    <property type="molecule type" value="Genomic_DNA"/>
</dbReference>
<protein>
    <recommendedName>
        <fullName evidence="3">alcohol dehydrogenase</fullName>
        <ecNumber evidence="3">1.1.1.1</ecNumber>
    </recommendedName>
</protein>
<dbReference type="InterPro" id="IPR036291">
    <property type="entry name" value="NAD(P)-bd_dom_sf"/>
</dbReference>
<name>A0ABY4AI26_9BURK</name>
<evidence type="ECO:0000259" key="8">
    <source>
        <dbReference type="SMART" id="SM00829"/>
    </source>
</evidence>
<evidence type="ECO:0000256" key="6">
    <source>
        <dbReference type="ARBA" id="ARBA00023002"/>
    </source>
</evidence>
<dbReference type="InterPro" id="IPR011032">
    <property type="entry name" value="GroES-like_sf"/>
</dbReference>
<dbReference type="Pfam" id="PF00107">
    <property type="entry name" value="ADH_zinc_N"/>
    <property type="match status" value="1"/>
</dbReference>
<dbReference type="SUPFAM" id="SSF51735">
    <property type="entry name" value="NAD(P)-binding Rossmann-fold domains"/>
    <property type="match status" value="1"/>
</dbReference>
<reference evidence="9 10" key="1">
    <citation type="submission" date="2020-11" db="EMBL/GenBank/DDBJ databases">
        <title>Algicoccus daihaiensis sp.nov., isolated from Daihai Lake in Inner Mongolia.</title>
        <authorList>
            <person name="Kai J."/>
        </authorList>
    </citation>
    <scope>NUCLEOTIDE SEQUENCE [LARGE SCALE GENOMIC DNA]</scope>
    <source>
        <strain evidence="10">f23</strain>
    </source>
</reference>
<dbReference type="PANTHER" id="PTHR42940">
    <property type="entry name" value="ALCOHOL DEHYDROGENASE 1-RELATED"/>
    <property type="match status" value="1"/>
</dbReference>
<dbReference type="InterPro" id="IPR002328">
    <property type="entry name" value="ADH_Zn_CS"/>
</dbReference>
<dbReference type="Gene3D" id="3.40.50.720">
    <property type="entry name" value="NAD(P)-binding Rossmann-like Domain"/>
    <property type="match status" value="1"/>
</dbReference>
<proteinExistence type="inferred from homology"/>
<evidence type="ECO:0000313" key="9">
    <source>
        <dbReference type="EMBL" id="UOD49578.1"/>
    </source>
</evidence>
<keyword evidence="4 7" id="KW-0479">Metal-binding</keyword>
<dbReference type="Pfam" id="PF08240">
    <property type="entry name" value="ADH_N"/>
    <property type="match status" value="1"/>
</dbReference>
<dbReference type="SUPFAM" id="SSF50129">
    <property type="entry name" value="GroES-like"/>
    <property type="match status" value="1"/>
</dbReference>
<dbReference type="Proteomes" id="UP000831607">
    <property type="component" value="Chromosome"/>
</dbReference>
<organism evidence="9 10">
    <name type="scientific">Orrella daihaiensis</name>
    <dbReference type="NCBI Taxonomy" id="2782176"/>
    <lineage>
        <taxon>Bacteria</taxon>
        <taxon>Pseudomonadati</taxon>
        <taxon>Pseudomonadota</taxon>
        <taxon>Betaproteobacteria</taxon>
        <taxon>Burkholderiales</taxon>
        <taxon>Alcaligenaceae</taxon>
        <taxon>Orrella</taxon>
    </lineage>
</organism>
<evidence type="ECO:0000256" key="4">
    <source>
        <dbReference type="ARBA" id="ARBA00022723"/>
    </source>
</evidence>
<comment type="similarity">
    <text evidence="2 7">Belongs to the zinc-containing alcohol dehydrogenase family.</text>
</comment>
<dbReference type="CDD" id="cd08240">
    <property type="entry name" value="6_hydroxyhexanoate_dh_like"/>
    <property type="match status" value="1"/>
</dbReference>
<evidence type="ECO:0000256" key="2">
    <source>
        <dbReference type="ARBA" id="ARBA00008072"/>
    </source>
</evidence>
<keyword evidence="5 7" id="KW-0862">Zinc</keyword>
<gene>
    <name evidence="9" type="ORF">DHf2319_08845</name>
</gene>
<keyword evidence="10" id="KW-1185">Reference proteome</keyword>
<dbReference type="PANTHER" id="PTHR42940:SF8">
    <property type="entry name" value="VACUOLAR PROTEIN SORTING-ASSOCIATED PROTEIN 11"/>
    <property type="match status" value="1"/>
</dbReference>
<evidence type="ECO:0000256" key="1">
    <source>
        <dbReference type="ARBA" id="ARBA00001947"/>
    </source>
</evidence>
<accession>A0ABY4AI26</accession>
<evidence type="ECO:0000256" key="5">
    <source>
        <dbReference type="ARBA" id="ARBA00022833"/>
    </source>
</evidence>
<evidence type="ECO:0000256" key="7">
    <source>
        <dbReference type="RuleBase" id="RU361277"/>
    </source>
</evidence>
<comment type="cofactor">
    <cofactor evidence="1 7">
        <name>Zn(2+)</name>
        <dbReference type="ChEBI" id="CHEBI:29105"/>
    </cofactor>
</comment>
<dbReference type="InterPro" id="IPR013154">
    <property type="entry name" value="ADH-like_N"/>
</dbReference>
<dbReference type="PROSITE" id="PS00059">
    <property type="entry name" value="ADH_ZINC"/>
    <property type="match status" value="1"/>
</dbReference>
<dbReference type="InterPro" id="IPR020843">
    <property type="entry name" value="ER"/>
</dbReference>
<dbReference type="RefSeq" id="WP_243477806.1">
    <property type="nucleotide sequence ID" value="NZ_CP063982.1"/>
</dbReference>
<dbReference type="Gene3D" id="3.90.180.10">
    <property type="entry name" value="Medium-chain alcohol dehydrogenases, catalytic domain"/>
    <property type="match status" value="1"/>
</dbReference>
<dbReference type="SMART" id="SM00829">
    <property type="entry name" value="PKS_ER"/>
    <property type="match status" value="1"/>
</dbReference>